<dbReference type="PANTHER" id="PTHR12761">
    <property type="entry name" value="HERMANSKY-PUDLAK SYNDROME PROTEIN 1"/>
    <property type="match status" value="1"/>
</dbReference>
<feature type="domain" description="FUZ/MON1/HPS1 first Longin" evidence="2">
    <location>
        <begin position="2"/>
        <end position="155"/>
    </location>
</feature>
<dbReference type="Pfam" id="PF19037">
    <property type="entry name" value="Fuz_longin_2"/>
    <property type="match status" value="1"/>
</dbReference>
<keyword evidence="7" id="KW-1185">Reference proteome</keyword>
<dbReference type="HOGENOM" id="CLU_016960_2_0_1"/>
<evidence type="ECO:0000256" key="1">
    <source>
        <dbReference type="SAM" id="MobiDB-lite"/>
    </source>
</evidence>
<dbReference type="OrthoDB" id="10255234at2759"/>
<dbReference type="OMA" id="GLVHFMY"/>
<dbReference type="InterPro" id="IPR043971">
    <property type="entry name" value="FUZ/MON1/HPS1_longin_2"/>
</dbReference>
<reference evidence="5 7" key="2">
    <citation type="journal article" date="2013" name="Nature">
        <title>Insights into bilaterian evolution from three spiralian genomes.</title>
        <authorList>
            <person name="Simakov O."/>
            <person name="Marletaz F."/>
            <person name="Cho S.J."/>
            <person name="Edsinger-Gonzales E."/>
            <person name="Havlak P."/>
            <person name="Hellsten U."/>
            <person name="Kuo D.H."/>
            <person name="Larsson T."/>
            <person name="Lv J."/>
            <person name="Arendt D."/>
            <person name="Savage R."/>
            <person name="Osoegawa K."/>
            <person name="de Jong P."/>
            <person name="Grimwood J."/>
            <person name="Chapman J.A."/>
            <person name="Shapiro H."/>
            <person name="Aerts A."/>
            <person name="Otillar R.P."/>
            <person name="Terry A.Y."/>
            <person name="Boore J.L."/>
            <person name="Grigoriev I.V."/>
            <person name="Lindberg D.R."/>
            <person name="Seaver E.C."/>
            <person name="Weisblat D.A."/>
            <person name="Putnam N.H."/>
            <person name="Rokhsar D.S."/>
        </authorList>
    </citation>
    <scope>NUCLEOTIDE SEQUENCE</scope>
    <source>
        <strain evidence="5 7">I ESC-2004</strain>
    </source>
</reference>
<dbReference type="InterPro" id="IPR043970">
    <property type="entry name" value="FUZ/MON1/HPS1_longin_3"/>
</dbReference>
<dbReference type="EnsemblMetazoa" id="CapteT214131">
    <property type="protein sequence ID" value="CapteP214131"/>
    <property type="gene ID" value="CapteG214131"/>
</dbReference>
<sequence length="721" mass="80472">MKGVLVFSAVNDLSFMSVDDEFKRFIVQKATESGMVQSADTDEDELDLNTVTQLLSPLIASQRFMLEEAGNAYQVIRCEDGLCFVFDQFRDFIYLAVNGDGTENENFLHRKLTIVHRVLTFFYGPVIEEIHPTRAFDRQQRWKLIDGIIQTWSELYATEQSFLVEAVERLYVNQRLNAECIELLESALRSLQSVGEKTPAHGLLLVNCKLLALFSSKNACELTMSDTLLLTLLVNSLYSGGHTPVLPASPPAVKKTSVVSASSINNSMQTLRIGAIKQSSLDAQTDAPKTPSPVTPPDEVLPKSSPGSSSSSCSPAPNAASSPYPLVMDEKSSPPQSSFMKVLMDAAQAARDSSPPLSAASSKNEEDDESLQSVDWVNISIASKKSVEKEIMMDDCPYVRNSGDEVKVFTVLLRNNRSKFAPHLVHCIPIMPGTVLVTLSEFYIQKHPSKESNTQLLTNLETSVKRLSELTKAYKGIESINNLIMDIMSNWNQLRQTDAVVEFVSTSKIPSRLVPILRRMTMKTKELFRILFLGPREMSTAISTDFPGLVHFIYIDRNADQMTAPSINIGAEGDDEENDMGRTLKKKLKAFVRAEHVWKSVEKAQMKLKDGYTAMTARDGEYFVSYFLWFEDPMGNQLAVKEPFKGYSSTIPGILSGNFYKRLVHDCFRGSSSLARPIHCYELLCVHVGLVPSQHVFNHCQRLAAMLWETSEGARTPYNLL</sequence>
<protein>
    <submittedName>
        <fullName evidence="5 6">Uncharacterized protein</fullName>
    </submittedName>
</protein>
<evidence type="ECO:0000259" key="4">
    <source>
        <dbReference type="Pfam" id="PF19038"/>
    </source>
</evidence>
<gene>
    <name evidence="5" type="ORF">CAPTEDRAFT_214131</name>
</gene>
<dbReference type="InterPro" id="IPR026053">
    <property type="entry name" value="HPS1"/>
</dbReference>
<dbReference type="InterPro" id="IPR043972">
    <property type="entry name" value="FUZ/MON1/HPS1_longin_1"/>
</dbReference>
<dbReference type="AlphaFoldDB" id="R7TT00"/>
<name>R7TT00_CAPTE</name>
<evidence type="ECO:0000313" key="6">
    <source>
        <dbReference type="EnsemblMetazoa" id="CapteP214131"/>
    </source>
</evidence>
<dbReference type="EMBL" id="AMQN01000324">
    <property type="status" value="NOT_ANNOTATED_CDS"/>
    <property type="molecule type" value="Genomic_DNA"/>
</dbReference>
<dbReference type="FunCoup" id="R7TT00">
    <property type="interactions" value="12"/>
</dbReference>
<dbReference type="GO" id="GO:0016192">
    <property type="term" value="P:vesicle-mediated transport"/>
    <property type="evidence" value="ECO:0007669"/>
    <property type="project" value="InterPro"/>
</dbReference>
<evidence type="ECO:0000259" key="3">
    <source>
        <dbReference type="Pfam" id="PF19037"/>
    </source>
</evidence>
<reference evidence="7" key="1">
    <citation type="submission" date="2012-12" db="EMBL/GenBank/DDBJ databases">
        <authorList>
            <person name="Hellsten U."/>
            <person name="Grimwood J."/>
            <person name="Chapman J.A."/>
            <person name="Shapiro H."/>
            <person name="Aerts A."/>
            <person name="Otillar R.P."/>
            <person name="Terry A.Y."/>
            <person name="Boore J.L."/>
            <person name="Simakov O."/>
            <person name="Marletaz F."/>
            <person name="Cho S.-J."/>
            <person name="Edsinger-Gonzales E."/>
            <person name="Havlak P."/>
            <person name="Kuo D.-H."/>
            <person name="Larsson T."/>
            <person name="Lv J."/>
            <person name="Arendt D."/>
            <person name="Savage R."/>
            <person name="Osoegawa K."/>
            <person name="de Jong P."/>
            <person name="Lindberg D.R."/>
            <person name="Seaver E.C."/>
            <person name="Weisblat D.A."/>
            <person name="Putnam N.H."/>
            <person name="Grigoriev I.V."/>
            <person name="Rokhsar D.S."/>
        </authorList>
    </citation>
    <scope>NUCLEOTIDE SEQUENCE</scope>
    <source>
        <strain evidence="7">I ESC-2004</strain>
    </source>
</reference>
<organism evidence="5">
    <name type="scientific">Capitella teleta</name>
    <name type="common">Polychaete worm</name>
    <dbReference type="NCBI Taxonomy" id="283909"/>
    <lineage>
        <taxon>Eukaryota</taxon>
        <taxon>Metazoa</taxon>
        <taxon>Spiralia</taxon>
        <taxon>Lophotrochozoa</taxon>
        <taxon>Annelida</taxon>
        <taxon>Polychaeta</taxon>
        <taxon>Sedentaria</taxon>
        <taxon>Scolecida</taxon>
        <taxon>Capitellidae</taxon>
        <taxon>Capitella</taxon>
    </lineage>
</organism>
<feature type="domain" description="FUZ/MON1/HPS1 third Longin" evidence="4">
    <location>
        <begin position="548"/>
        <end position="709"/>
    </location>
</feature>
<proteinExistence type="predicted"/>
<evidence type="ECO:0000313" key="7">
    <source>
        <dbReference type="Proteomes" id="UP000014760"/>
    </source>
</evidence>
<dbReference type="Pfam" id="PF19036">
    <property type="entry name" value="Fuz_longin_1"/>
    <property type="match status" value="1"/>
</dbReference>
<accession>R7TT00</accession>
<dbReference type="GO" id="GO:0031085">
    <property type="term" value="C:BLOC-3 complex"/>
    <property type="evidence" value="ECO:0007669"/>
    <property type="project" value="TreeGrafter"/>
</dbReference>
<evidence type="ECO:0000259" key="2">
    <source>
        <dbReference type="Pfam" id="PF19036"/>
    </source>
</evidence>
<dbReference type="GO" id="GO:0005085">
    <property type="term" value="F:guanyl-nucleotide exchange factor activity"/>
    <property type="evidence" value="ECO:0007669"/>
    <property type="project" value="TreeGrafter"/>
</dbReference>
<dbReference type="PANTHER" id="PTHR12761:SF1">
    <property type="entry name" value="BLOC-3 COMPLEX MEMBER HPS1"/>
    <property type="match status" value="1"/>
</dbReference>
<dbReference type="Proteomes" id="UP000014760">
    <property type="component" value="Unassembled WGS sequence"/>
</dbReference>
<feature type="compositionally biased region" description="Low complexity" evidence="1">
    <location>
        <begin position="302"/>
        <end position="325"/>
    </location>
</feature>
<evidence type="ECO:0000313" key="5">
    <source>
        <dbReference type="EMBL" id="ELT94155.1"/>
    </source>
</evidence>
<dbReference type="EMBL" id="KB309537">
    <property type="protein sequence ID" value="ELT94155.1"/>
    <property type="molecule type" value="Genomic_DNA"/>
</dbReference>
<reference evidence="6" key="3">
    <citation type="submission" date="2015-06" db="UniProtKB">
        <authorList>
            <consortium name="EnsemblMetazoa"/>
        </authorList>
    </citation>
    <scope>IDENTIFICATION</scope>
</reference>
<dbReference type="STRING" id="283909.R7TT00"/>
<feature type="domain" description="FUZ/MON1/HPS1 second Longin" evidence="3">
    <location>
        <begin position="200"/>
        <end position="239"/>
    </location>
</feature>
<feature type="region of interest" description="Disordered" evidence="1">
    <location>
        <begin position="281"/>
        <end position="372"/>
    </location>
</feature>
<dbReference type="Pfam" id="PF19038">
    <property type="entry name" value="Fuz_longin_3"/>
    <property type="match status" value="1"/>
</dbReference>